<proteinExistence type="inferred from homology"/>
<accession>A0A517N031</accession>
<evidence type="ECO:0000313" key="5">
    <source>
        <dbReference type="EMBL" id="QDT00464.1"/>
    </source>
</evidence>
<dbReference type="InterPro" id="IPR020841">
    <property type="entry name" value="PKS_Beta-ketoAc_synthase_dom"/>
</dbReference>
<dbReference type="SMART" id="SM00825">
    <property type="entry name" value="PKS_KS"/>
    <property type="match status" value="1"/>
</dbReference>
<dbReference type="Proteomes" id="UP000319852">
    <property type="component" value="Chromosome"/>
</dbReference>
<keyword evidence="5" id="KW-0012">Acyltransferase</keyword>
<sequence length="438" mass="45475">MSASNSSRRVVITGMGVVSPLGNSPAALWESLCAGRSGVAPLGLLPPLAGRVVYAGEARDFTGEIGDFGELTKDRKKVIRKALKMMCRETMMAVSAAQQAMVDAGFGEAVPDPERSGVVFGSDYMLSPPDDFLDGMNKCGADEADFKFDQWGPTGLPEMNPLWMLKFLPNMPASHIAIFNDLRGPNNSLTLREVAGLMAIREATHTIARGHADRMLAGACGTRVHSFKTIHAVQTEQLADPTLDPTTASRPFDAARTGMVVGEGAGALVLEEREAALARGATIYGEILGAGSSVATDVDLKARPEESLEHAAAAALDDASLEFDALGHISAHGLGTTKADAAEAKALRSLGGETGSEASVVAAKSYFGNLGAASSVVELVASVMALGEGKLFETLNFQSPDENCPVSIASEGSPAGESFLKLSVTPQGQAAALVVGRG</sequence>
<feature type="domain" description="Ketosynthase family 3 (KS3)" evidence="4">
    <location>
        <begin position="7"/>
        <end position="437"/>
    </location>
</feature>
<dbReference type="KEGG" id="amob:HG15A2_38020"/>
<dbReference type="PROSITE" id="PS52004">
    <property type="entry name" value="KS3_2"/>
    <property type="match status" value="1"/>
</dbReference>
<dbReference type="GO" id="GO:0006633">
    <property type="term" value="P:fatty acid biosynthetic process"/>
    <property type="evidence" value="ECO:0007669"/>
    <property type="project" value="TreeGrafter"/>
</dbReference>
<keyword evidence="2 3" id="KW-0808">Transferase</keyword>
<name>A0A517N031_9BACT</name>
<comment type="similarity">
    <text evidence="1 3">Belongs to the thiolase-like superfamily. Beta-ketoacyl-ACP synthases family.</text>
</comment>
<dbReference type="GO" id="GO:0005829">
    <property type="term" value="C:cytosol"/>
    <property type="evidence" value="ECO:0007669"/>
    <property type="project" value="TreeGrafter"/>
</dbReference>
<dbReference type="InterPro" id="IPR014030">
    <property type="entry name" value="Ketoacyl_synth_N"/>
</dbReference>
<dbReference type="OrthoDB" id="292158at2"/>
<dbReference type="EMBL" id="CP036263">
    <property type="protein sequence ID" value="QDT00464.1"/>
    <property type="molecule type" value="Genomic_DNA"/>
</dbReference>
<dbReference type="Pfam" id="PF02801">
    <property type="entry name" value="Ketoacyl-synt_C"/>
    <property type="match status" value="1"/>
</dbReference>
<dbReference type="Pfam" id="PF00109">
    <property type="entry name" value="ketoacyl-synt"/>
    <property type="match status" value="1"/>
</dbReference>
<evidence type="ECO:0000259" key="4">
    <source>
        <dbReference type="PROSITE" id="PS52004"/>
    </source>
</evidence>
<dbReference type="RefSeq" id="WP_145061990.1">
    <property type="nucleotide sequence ID" value="NZ_CP036263.1"/>
</dbReference>
<evidence type="ECO:0000256" key="3">
    <source>
        <dbReference type="RuleBase" id="RU003694"/>
    </source>
</evidence>
<dbReference type="AlphaFoldDB" id="A0A517N031"/>
<organism evidence="5 6">
    <name type="scientific">Adhaeretor mobilis</name>
    <dbReference type="NCBI Taxonomy" id="1930276"/>
    <lineage>
        <taxon>Bacteria</taxon>
        <taxon>Pseudomonadati</taxon>
        <taxon>Planctomycetota</taxon>
        <taxon>Planctomycetia</taxon>
        <taxon>Pirellulales</taxon>
        <taxon>Lacipirellulaceae</taxon>
        <taxon>Adhaeretor</taxon>
    </lineage>
</organism>
<gene>
    <name evidence="5" type="primary">fabF_5</name>
    <name evidence="5" type="ORF">HG15A2_38020</name>
</gene>
<evidence type="ECO:0000313" key="6">
    <source>
        <dbReference type="Proteomes" id="UP000319852"/>
    </source>
</evidence>
<reference evidence="5 6" key="1">
    <citation type="submission" date="2019-02" db="EMBL/GenBank/DDBJ databases">
        <title>Deep-cultivation of Planctomycetes and their phenomic and genomic characterization uncovers novel biology.</title>
        <authorList>
            <person name="Wiegand S."/>
            <person name="Jogler M."/>
            <person name="Boedeker C."/>
            <person name="Pinto D."/>
            <person name="Vollmers J."/>
            <person name="Rivas-Marin E."/>
            <person name="Kohn T."/>
            <person name="Peeters S.H."/>
            <person name="Heuer A."/>
            <person name="Rast P."/>
            <person name="Oberbeckmann S."/>
            <person name="Bunk B."/>
            <person name="Jeske O."/>
            <person name="Meyerdierks A."/>
            <person name="Storesund J.E."/>
            <person name="Kallscheuer N."/>
            <person name="Luecker S."/>
            <person name="Lage O.M."/>
            <person name="Pohl T."/>
            <person name="Merkel B.J."/>
            <person name="Hornburger P."/>
            <person name="Mueller R.-W."/>
            <person name="Bruemmer F."/>
            <person name="Labrenz M."/>
            <person name="Spormann A.M."/>
            <person name="Op den Camp H."/>
            <person name="Overmann J."/>
            <person name="Amann R."/>
            <person name="Jetten M.S.M."/>
            <person name="Mascher T."/>
            <person name="Medema M.H."/>
            <person name="Devos D.P."/>
            <person name="Kaster A.-K."/>
            <person name="Ovreas L."/>
            <person name="Rohde M."/>
            <person name="Galperin M.Y."/>
            <person name="Jogler C."/>
        </authorList>
    </citation>
    <scope>NUCLEOTIDE SEQUENCE [LARGE SCALE GENOMIC DNA]</scope>
    <source>
        <strain evidence="5 6">HG15A2</strain>
    </source>
</reference>
<dbReference type="EC" id="2.3.1.179" evidence="5"/>
<dbReference type="InterPro" id="IPR000794">
    <property type="entry name" value="Beta-ketoacyl_synthase"/>
</dbReference>
<dbReference type="InterPro" id="IPR014031">
    <property type="entry name" value="Ketoacyl_synth_C"/>
</dbReference>
<dbReference type="PANTHER" id="PTHR11712:SF336">
    <property type="entry name" value="3-OXOACYL-[ACYL-CARRIER-PROTEIN] SYNTHASE, MITOCHONDRIAL"/>
    <property type="match status" value="1"/>
</dbReference>
<dbReference type="PANTHER" id="PTHR11712">
    <property type="entry name" value="POLYKETIDE SYNTHASE-RELATED"/>
    <property type="match status" value="1"/>
</dbReference>
<dbReference type="InterPro" id="IPR016039">
    <property type="entry name" value="Thiolase-like"/>
</dbReference>
<dbReference type="GO" id="GO:0004315">
    <property type="term" value="F:3-oxoacyl-[acyl-carrier-protein] synthase activity"/>
    <property type="evidence" value="ECO:0007669"/>
    <property type="project" value="UniProtKB-EC"/>
</dbReference>
<evidence type="ECO:0000256" key="2">
    <source>
        <dbReference type="ARBA" id="ARBA00022679"/>
    </source>
</evidence>
<keyword evidence="6" id="KW-1185">Reference proteome</keyword>
<evidence type="ECO:0000256" key="1">
    <source>
        <dbReference type="ARBA" id="ARBA00008467"/>
    </source>
</evidence>
<dbReference type="Gene3D" id="3.40.47.10">
    <property type="match status" value="2"/>
</dbReference>
<protein>
    <submittedName>
        <fullName evidence="5">3-oxoacyl-[acyl-carrier-protein] synthase 2</fullName>
        <ecNumber evidence="5">2.3.1.179</ecNumber>
    </submittedName>
</protein>
<dbReference type="SUPFAM" id="SSF53901">
    <property type="entry name" value="Thiolase-like"/>
    <property type="match status" value="2"/>
</dbReference>